<dbReference type="AlphaFoldDB" id="A0A3E3K4X7"/>
<comment type="subcellular location">
    <subcellularLocation>
        <location evidence="1">Cell membrane</location>
        <topology evidence="1">Multi-pass membrane protein</topology>
    </subcellularLocation>
</comment>
<dbReference type="OrthoDB" id="9787346at2"/>
<dbReference type="GO" id="GO:0005886">
    <property type="term" value="C:plasma membrane"/>
    <property type="evidence" value="ECO:0007669"/>
    <property type="project" value="UniProtKB-SubCell"/>
</dbReference>
<dbReference type="PANTHER" id="PTHR11040">
    <property type="entry name" value="ZINC/IRON TRANSPORTER"/>
    <property type="match status" value="1"/>
</dbReference>
<dbReference type="Proteomes" id="UP000261080">
    <property type="component" value="Unassembled WGS sequence"/>
</dbReference>
<evidence type="ECO:0000256" key="7">
    <source>
        <dbReference type="ARBA" id="ARBA00023136"/>
    </source>
</evidence>
<keyword evidence="5" id="KW-0862">Zinc</keyword>
<gene>
    <name evidence="9" type="ORF">DW016_05775</name>
</gene>
<evidence type="ECO:0000256" key="6">
    <source>
        <dbReference type="ARBA" id="ARBA00022989"/>
    </source>
</evidence>
<sequence length="251" mass="26042">MNMLIMIIVLTALSGIGGTGIGAALSSTVKKSSNKAMSLLLSFASGTMISIVCLDLFHDALETGMSKGGIALFVIIGFLTVYLLERVMDEKAKRAKSRMSRKMMTAGIAMMFAVACHNIPVGMTIGASAISHGGLIGSPAMTLAVFIGIHNVPEGMAICAPLLAAGMTRGKAVLLTALSGAAIVVGGILGYWIGDMGQMGLAVSLSFASGAMLYVNFGEILPESNALYRGKTPAFFTVLGILLGMMFMHTH</sequence>
<keyword evidence="6 8" id="KW-1133">Transmembrane helix</keyword>
<feature type="transmembrane region" description="Helical" evidence="8">
    <location>
        <begin position="233"/>
        <end position="250"/>
    </location>
</feature>
<reference evidence="9 10" key="1">
    <citation type="submission" date="2018-08" db="EMBL/GenBank/DDBJ databases">
        <title>A genome reference for cultivated species of the human gut microbiota.</title>
        <authorList>
            <person name="Zou Y."/>
            <person name="Xue W."/>
            <person name="Luo G."/>
        </authorList>
    </citation>
    <scope>NUCLEOTIDE SEQUENCE [LARGE SCALE GENOMIC DNA]</scope>
    <source>
        <strain evidence="9 10">AF37-2AT</strain>
    </source>
</reference>
<dbReference type="InterPro" id="IPR003689">
    <property type="entry name" value="ZIP"/>
</dbReference>
<comment type="similarity">
    <text evidence="2">Belongs to the ZIP transporter (TC 2.A.5) family.</text>
</comment>
<dbReference type="EMBL" id="QVLX01000002">
    <property type="protein sequence ID" value="RGE89006.1"/>
    <property type="molecule type" value="Genomic_DNA"/>
</dbReference>
<feature type="transmembrane region" description="Helical" evidence="8">
    <location>
        <begin position="142"/>
        <end position="165"/>
    </location>
</feature>
<evidence type="ECO:0000256" key="3">
    <source>
        <dbReference type="ARBA" id="ARBA00022475"/>
    </source>
</evidence>
<evidence type="ECO:0000256" key="2">
    <source>
        <dbReference type="ARBA" id="ARBA00006939"/>
    </source>
</evidence>
<protein>
    <submittedName>
        <fullName evidence="9">ZIP family metal transporter</fullName>
    </submittedName>
</protein>
<feature type="transmembrane region" description="Helical" evidence="8">
    <location>
        <begin position="199"/>
        <end position="221"/>
    </location>
</feature>
<feature type="transmembrane region" description="Helical" evidence="8">
    <location>
        <begin position="6"/>
        <end position="25"/>
    </location>
</feature>
<evidence type="ECO:0000256" key="8">
    <source>
        <dbReference type="SAM" id="Phobius"/>
    </source>
</evidence>
<evidence type="ECO:0000256" key="4">
    <source>
        <dbReference type="ARBA" id="ARBA00022692"/>
    </source>
</evidence>
<accession>A0A3E3K4X7</accession>
<keyword evidence="4 8" id="KW-0812">Transmembrane</keyword>
<comment type="caution">
    <text evidence="9">The sequence shown here is derived from an EMBL/GenBank/DDBJ whole genome shotgun (WGS) entry which is preliminary data.</text>
</comment>
<dbReference type="PANTHER" id="PTHR11040:SF211">
    <property type="entry name" value="ZINC TRANSPORTER ZIP11"/>
    <property type="match status" value="1"/>
</dbReference>
<feature type="transmembrane region" description="Helical" evidence="8">
    <location>
        <begin position="37"/>
        <end position="58"/>
    </location>
</feature>
<organism evidence="9 10">
    <name type="scientific">Sellimonas intestinalis</name>
    <dbReference type="NCBI Taxonomy" id="1653434"/>
    <lineage>
        <taxon>Bacteria</taxon>
        <taxon>Bacillati</taxon>
        <taxon>Bacillota</taxon>
        <taxon>Clostridia</taxon>
        <taxon>Lachnospirales</taxon>
        <taxon>Lachnospiraceae</taxon>
        <taxon>Sellimonas</taxon>
    </lineage>
</organism>
<dbReference type="RefSeq" id="WP_024733442.1">
    <property type="nucleotide sequence ID" value="NZ_CALBAT010000021.1"/>
</dbReference>
<proteinExistence type="inferred from homology"/>
<keyword evidence="3" id="KW-1003">Cell membrane</keyword>
<dbReference type="GO" id="GO:0005385">
    <property type="term" value="F:zinc ion transmembrane transporter activity"/>
    <property type="evidence" value="ECO:0007669"/>
    <property type="project" value="TreeGrafter"/>
</dbReference>
<feature type="transmembrane region" description="Helical" evidence="8">
    <location>
        <begin position="172"/>
        <end position="193"/>
    </location>
</feature>
<feature type="transmembrane region" description="Helical" evidence="8">
    <location>
        <begin position="64"/>
        <end position="84"/>
    </location>
</feature>
<evidence type="ECO:0000256" key="5">
    <source>
        <dbReference type="ARBA" id="ARBA00022833"/>
    </source>
</evidence>
<name>A0A3E3K4X7_9FIRM</name>
<keyword evidence="10" id="KW-1185">Reference proteome</keyword>
<dbReference type="Pfam" id="PF02535">
    <property type="entry name" value="Zip"/>
    <property type="match status" value="1"/>
</dbReference>
<evidence type="ECO:0000313" key="9">
    <source>
        <dbReference type="EMBL" id="RGE89006.1"/>
    </source>
</evidence>
<evidence type="ECO:0000313" key="10">
    <source>
        <dbReference type="Proteomes" id="UP000261080"/>
    </source>
</evidence>
<feature type="transmembrane region" description="Helical" evidence="8">
    <location>
        <begin position="105"/>
        <end position="130"/>
    </location>
</feature>
<keyword evidence="7 8" id="KW-0472">Membrane</keyword>
<evidence type="ECO:0000256" key="1">
    <source>
        <dbReference type="ARBA" id="ARBA00004651"/>
    </source>
</evidence>